<dbReference type="Proteomes" id="UP000321497">
    <property type="component" value="Unassembled WGS sequence"/>
</dbReference>
<organism evidence="2 3">
    <name type="scientific">Aequorivita antarctica</name>
    <dbReference type="NCBI Taxonomy" id="153266"/>
    <lineage>
        <taxon>Bacteria</taxon>
        <taxon>Pseudomonadati</taxon>
        <taxon>Bacteroidota</taxon>
        <taxon>Flavobacteriia</taxon>
        <taxon>Flavobacteriales</taxon>
        <taxon>Flavobacteriaceae</taxon>
        <taxon>Aequorivita</taxon>
    </lineage>
</organism>
<reference evidence="2 3" key="1">
    <citation type="submission" date="2019-08" db="EMBL/GenBank/DDBJ databases">
        <title>Genome of Aequorivita antarctica SW49 (type strain).</title>
        <authorList>
            <person name="Bowman J.P."/>
        </authorList>
    </citation>
    <scope>NUCLEOTIDE SEQUENCE [LARGE SCALE GENOMIC DNA]</scope>
    <source>
        <strain evidence="2 3">SW49</strain>
    </source>
</reference>
<proteinExistence type="predicted"/>
<evidence type="ECO:0000313" key="2">
    <source>
        <dbReference type="EMBL" id="TXD72739.1"/>
    </source>
</evidence>
<accession>A0A5C6YYP5</accession>
<protein>
    <recommendedName>
        <fullName evidence="1">DUF7793 domain-containing protein</fullName>
    </recommendedName>
</protein>
<dbReference type="OrthoDB" id="957652at2"/>
<dbReference type="AlphaFoldDB" id="A0A5C6YYP5"/>
<dbReference type="Gene3D" id="3.40.1680.10">
    <property type="entry name" value="yp_829618.1 domain like"/>
    <property type="match status" value="1"/>
</dbReference>
<dbReference type="Pfam" id="PF25056">
    <property type="entry name" value="DUF7793"/>
    <property type="match status" value="1"/>
</dbReference>
<dbReference type="RefSeq" id="WP_111845938.1">
    <property type="nucleotide sequence ID" value="NZ_UEGI01000031.1"/>
</dbReference>
<feature type="domain" description="DUF7793" evidence="1">
    <location>
        <begin position="12"/>
        <end position="123"/>
    </location>
</feature>
<keyword evidence="3" id="KW-1185">Reference proteome</keyword>
<gene>
    <name evidence="2" type="ORF">ESU54_10985</name>
</gene>
<name>A0A5C6YYP5_9FLAO</name>
<evidence type="ECO:0000259" key="1">
    <source>
        <dbReference type="Pfam" id="PF25056"/>
    </source>
</evidence>
<comment type="caution">
    <text evidence="2">The sequence shown here is derived from an EMBL/GenBank/DDBJ whole genome shotgun (WGS) entry which is preliminary data.</text>
</comment>
<evidence type="ECO:0000313" key="3">
    <source>
        <dbReference type="Proteomes" id="UP000321497"/>
    </source>
</evidence>
<dbReference type="Gene3D" id="3.40.970.30">
    <property type="entry name" value="yp_829618.1 like domains"/>
    <property type="match status" value="1"/>
</dbReference>
<sequence>MLNYIENNYATYQIVEGILNIRYHIGISINLPAAVKIVEDRLALQQGQSYPALCDMRGVREVNKEARDYLAMEGSVLLKAVAFVVEQPISEAISRFYQFANKPPIPTEAFYTTENAKKFLTDYC</sequence>
<dbReference type="EMBL" id="VORT01000007">
    <property type="protein sequence ID" value="TXD72739.1"/>
    <property type="molecule type" value="Genomic_DNA"/>
</dbReference>
<dbReference type="InterPro" id="IPR056695">
    <property type="entry name" value="DUF7793"/>
</dbReference>